<evidence type="ECO:0000313" key="2">
    <source>
        <dbReference type="Proteomes" id="UP000696573"/>
    </source>
</evidence>
<dbReference type="OrthoDB" id="288942at2759"/>
<name>A0A9N9VQW6_9HYPO</name>
<reference evidence="1" key="1">
    <citation type="submission" date="2021-10" db="EMBL/GenBank/DDBJ databases">
        <authorList>
            <person name="Piombo E."/>
        </authorList>
    </citation>
    <scope>NUCLEOTIDE SEQUENCE</scope>
</reference>
<dbReference type="PANTHER" id="PTHR38790:SF4">
    <property type="entry name" value="2EXR DOMAIN-CONTAINING PROTEIN"/>
    <property type="match status" value="1"/>
</dbReference>
<dbReference type="PANTHER" id="PTHR38790">
    <property type="entry name" value="2EXR DOMAIN-CONTAINING PROTEIN-RELATED"/>
    <property type="match status" value="1"/>
</dbReference>
<protein>
    <submittedName>
        <fullName evidence="1">Uncharacterized protein</fullName>
    </submittedName>
</protein>
<evidence type="ECO:0000313" key="1">
    <source>
        <dbReference type="EMBL" id="CAH0028259.1"/>
    </source>
</evidence>
<gene>
    <name evidence="1" type="ORF">CRHIZ90672A_00012553</name>
</gene>
<dbReference type="Proteomes" id="UP000696573">
    <property type="component" value="Unassembled WGS sequence"/>
</dbReference>
<proteinExistence type="predicted"/>
<organism evidence="1 2">
    <name type="scientific">Clonostachys rhizophaga</name>
    <dbReference type="NCBI Taxonomy" id="160324"/>
    <lineage>
        <taxon>Eukaryota</taxon>
        <taxon>Fungi</taxon>
        <taxon>Dikarya</taxon>
        <taxon>Ascomycota</taxon>
        <taxon>Pezizomycotina</taxon>
        <taxon>Sordariomycetes</taxon>
        <taxon>Hypocreomycetidae</taxon>
        <taxon>Hypocreales</taxon>
        <taxon>Bionectriaceae</taxon>
        <taxon>Clonostachys</taxon>
    </lineage>
</organism>
<comment type="caution">
    <text evidence="1">The sequence shown here is derived from an EMBL/GenBank/DDBJ whole genome shotgun (WGS) entry which is preliminary data.</text>
</comment>
<dbReference type="EMBL" id="CABFNQ020000731">
    <property type="protein sequence ID" value="CAH0028259.1"/>
    <property type="molecule type" value="Genomic_DNA"/>
</dbReference>
<accession>A0A9N9VQW6</accession>
<sequence length="407" mass="46896">MSKRFRETYSLESHDSYDEIKDIFPDAEPQEDFALFRLPLETRWTIYELIFGEVEVPDGRYMEHIGETNFEDTSLELSTHVNKAGKKVPYWIRPDCTTRVMVWTDFLQTCKRVYNEASLFPISTNKHKCYQIHGPGEDPGQYLERFTSRQLTQMRHLHIYTQQHTIDDSEILLRKQLKMASVGLEHLTITIRNYPRPVPGRGDPSTIGEPLQVNPYRRGLAWWQDMMEDMESMEGGDNLLMLKSGWADFPTSLLIVTMNPCLVVPYDITHDALPIRKELLNARIESYRIQHLPLELSPEPIVGDEMRDRLAITIDLVHSVTSADARLDGVKTVRVDVLINACLRCYGSEDEGRYARLLEDPAGYWYGSRTRYPRGCKTFGDVVSAFEKSNILDFSFALIKGEGFGIV</sequence>
<keyword evidence="2" id="KW-1185">Reference proteome</keyword>
<dbReference type="AlphaFoldDB" id="A0A9N9VQW6"/>